<evidence type="ECO:0000313" key="4">
    <source>
        <dbReference type="EMBL" id="SHE95143.1"/>
    </source>
</evidence>
<keyword evidence="1 2" id="KW-0238">DNA-binding</keyword>
<evidence type="ECO:0000313" key="5">
    <source>
        <dbReference type="Proteomes" id="UP000184164"/>
    </source>
</evidence>
<dbReference type="GO" id="GO:0009295">
    <property type="term" value="C:nucleoid"/>
    <property type="evidence" value="ECO:0007669"/>
    <property type="project" value="TreeGrafter"/>
</dbReference>
<organism evidence="4 5">
    <name type="scientific">Mariniphaga anaerophila</name>
    <dbReference type="NCBI Taxonomy" id="1484053"/>
    <lineage>
        <taxon>Bacteria</taxon>
        <taxon>Pseudomonadati</taxon>
        <taxon>Bacteroidota</taxon>
        <taxon>Bacteroidia</taxon>
        <taxon>Marinilabiliales</taxon>
        <taxon>Prolixibacteraceae</taxon>
        <taxon>Mariniphaga</taxon>
    </lineage>
</organism>
<accession>A0A1M4XPE7</accession>
<dbReference type="Pfam" id="PF00436">
    <property type="entry name" value="SSB"/>
    <property type="match status" value="1"/>
</dbReference>
<dbReference type="OrthoDB" id="9809878at2"/>
<dbReference type="PANTHER" id="PTHR10302">
    <property type="entry name" value="SINGLE-STRANDED DNA-BINDING PROTEIN"/>
    <property type="match status" value="1"/>
</dbReference>
<dbReference type="CDD" id="cd04496">
    <property type="entry name" value="SSB_OBF"/>
    <property type="match status" value="1"/>
</dbReference>
<dbReference type="PIRSF" id="PIRSF002070">
    <property type="entry name" value="SSB"/>
    <property type="match status" value="1"/>
</dbReference>
<dbReference type="RefSeq" id="WP_073000029.1">
    <property type="nucleotide sequence ID" value="NZ_FQUM01000003.1"/>
</dbReference>
<evidence type="ECO:0000256" key="1">
    <source>
        <dbReference type="ARBA" id="ARBA00023125"/>
    </source>
</evidence>
<dbReference type="InterPro" id="IPR012340">
    <property type="entry name" value="NA-bd_OB-fold"/>
</dbReference>
<dbReference type="NCBIfam" id="TIGR00621">
    <property type="entry name" value="ssb"/>
    <property type="match status" value="1"/>
</dbReference>
<dbReference type="STRING" id="1484053.SAMN05444274_10368"/>
<proteinExistence type="inferred from homology"/>
<evidence type="ECO:0000256" key="2">
    <source>
        <dbReference type="HAMAP-Rule" id="MF_00984"/>
    </source>
</evidence>
<dbReference type="PROSITE" id="PS50935">
    <property type="entry name" value="SSB"/>
    <property type="match status" value="1"/>
</dbReference>
<dbReference type="SUPFAM" id="SSF50249">
    <property type="entry name" value="Nucleic acid-binding proteins"/>
    <property type="match status" value="1"/>
</dbReference>
<dbReference type="PANTHER" id="PTHR10302:SF27">
    <property type="entry name" value="SINGLE-STRANDED DNA-BINDING PROTEIN"/>
    <property type="match status" value="1"/>
</dbReference>
<protein>
    <recommendedName>
        <fullName evidence="2 3">Single-stranded DNA-binding protein</fullName>
        <shortName evidence="2">SSB</shortName>
    </recommendedName>
</protein>
<dbReference type="InterPro" id="IPR011344">
    <property type="entry name" value="ssDNA-bd"/>
</dbReference>
<reference evidence="4 5" key="1">
    <citation type="submission" date="2016-11" db="EMBL/GenBank/DDBJ databases">
        <authorList>
            <person name="Jaros S."/>
            <person name="Januszkiewicz K."/>
            <person name="Wedrychowicz H."/>
        </authorList>
    </citation>
    <scope>NUCLEOTIDE SEQUENCE [LARGE SCALE GENOMIC DNA]</scope>
    <source>
        <strain evidence="4 5">DSM 26910</strain>
    </source>
</reference>
<comment type="caution">
    <text evidence="2">Lacks conserved residue(s) required for the propagation of feature annotation.</text>
</comment>
<dbReference type="AlphaFoldDB" id="A0A1M4XPE7"/>
<dbReference type="InterPro" id="IPR000424">
    <property type="entry name" value="Primosome_PriB/ssb"/>
</dbReference>
<dbReference type="GO" id="GO:0003697">
    <property type="term" value="F:single-stranded DNA binding"/>
    <property type="evidence" value="ECO:0007669"/>
    <property type="project" value="UniProtKB-UniRule"/>
</dbReference>
<evidence type="ECO:0000256" key="3">
    <source>
        <dbReference type="PIRNR" id="PIRNR002070"/>
    </source>
</evidence>
<sequence>MNVLRNSVRLIGNLGDVPKVRKLDSGKKVANFSIATSEVYYDQSGKKVSETTWHRLVAWGKQADIAENYLRKGSEVAVEGKLTNRSYDNKNGDKSYITEVVVGSMLLLGKRTDKE</sequence>
<dbReference type="Gene3D" id="2.40.50.140">
    <property type="entry name" value="Nucleic acid-binding proteins"/>
    <property type="match status" value="1"/>
</dbReference>
<dbReference type="EMBL" id="FQUM01000003">
    <property type="protein sequence ID" value="SHE95143.1"/>
    <property type="molecule type" value="Genomic_DNA"/>
</dbReference>
<keyword evidence="5" id="KW-1185">Reference proteome</keyword>
<dbReference type="Proteomes" id="UP000184164">
    <property type="component" value="Unassembled WGS sequence"/>
</dbReference>
<comment type="subunit">
    <text evidence="2">Homotetramer.</text>
</comment>
<dbReference type="HAMAP" id="MF_00984">
    <property type="entry name" value="SSB"/>
    <property type="match status" value="1"/>
</dbReference>
<dbReference type="GO" id="GO:0006260">
    <property type="term" value="P:DNA replication"/>
    <property type="evidence" value="ECO:0007669"/>
    <property type="project" value="InterPro"/>
</dbReference>
<gene>
    <name evidence="4" type="ORF">SAMN05444274_10368</name>
</gene>
<name>A0A1M4XPE7_9BACT</name>